<dbReference type="InterPro" id="IPR006553">
    <property type="entry name" value="Leu-rich_rpt_Cys-con_subtyp"/>
</dbReference>
<evidence type="ECO:0000256" key="1">
    <source>
        <dbReference type="SAM" id="MobiDB-lite"/>
    </source>
</evidence>
<dbReference type="SUPFAM" id="SSF54236">
    <property type="entry name" value="Ubiquitin-like"/>
    <property type="match status" value="1"/>
</dbReference>
<evidence type="ECO:0000313" key="5">
    <source>
        <dbReference type="Proteomes" id="UP000605846"/>
    </source>
</evidence>
<dbReference type="SMART" id="SM00166">
    <property type="entry name" value="UBX"/>
    <property type="match status" value="1"/>
</dbReference>
<dbReference type="SMART" id="SM00367">
    <property type="entry name" value="LRR_CC"/>
    <property type="match status" value="5"/>
</dbReference>
<dbReference type="CDD" id="cd01767">
    <property type="entry name" value="UBX"/>
    <property type="match status" value="1"/>
</dbReference>
<organism evidence="4 5">
    <name type="scientific">Apophysomyces ossiformis</name>
    <dbReference type="NCBI Taxonomy" id="679940"/>
    <lineage>
        <taxon>Eukaryota</taxon>
        <taxon>Fungi</taxon>
        <taxon>Fungi incertae sedis</taxon>
        <taxon>Mucoromycota</taxon>
        <taxon>Mucoromycotina</taxon>
        <taxon>Mucoromycetes</taxon>
        <taxon>Mucorales</taxon>
        <taxon>Mucorineae</taxon>
        <taxon>Mucoraceae</taxon>
        <taxon>Apophysomyces</taxon>
    </lineage>
</organism>
<feature type="region of interest" description="Disordered" evidence="1">
    <location>
        <begin position="141"/>
        <end position="166"/>
    </location>
</feature>
<dbReference type="SUPFAM" id="SSF46934">
    <property type="entry name" value="UBA-like"/>
    <property type="match status" value="1"/>
</dbReference>
<feature type="domain" description="UBA" evidence="2">
    <location>
        <begin position="1"/>
        <end position="39"/>
    </location>
</feature>
<dbReference type="PANTHER" id="PTHR13318">
    <property type="entry name" value="PARTNER OF PAIRED, ISOFORM B-RELATED"/>
    <property type="match status" value="1"/>
</dbReference>
<accession>A0A8H7BZB7</accession>
<sequence>MNDDKLAQLLSLGFSIDVCTQALSQYSDVQDAADWILTTMNMNEPTPTGIPADTSQSPELVQGILSEPEPMDTTEVYQLGQHQQPAVAHNPEAEKEIARQRDLSRKMAKEVKRAKQLDEESLADLQMAQARRRTLLQFKEDRERQKLVHGSSRATTREENRNSSERTRIVQEIQEQNRLDRLARVKVLEDIKRDQQDRKSRSDTMLTQRKNIPLSVPSQQKKPSEAPFAIVQFKLSNGKTVREKFPQDALLKSLCEFAENEETKHNRALKNAESIELISAFPKRVFTREDGDLTVRDAGFVPNVSLNVSRIQPNPPGNSSQREYDISSGVMDHPMTETIPPAGWDEDDDMAEADNSDTSDTDGSQDLLDHGNRPIAINSHRSVRPAQPIHFSRRGRITNPHWNWGSEGHRLNDDHQDVIEEQNNRETEVIDETQRRQSLLSAIENRTKLLPIEQHATSKKPRSVRSLKDFCSVAVAGLLTQPKAQLKRLSHATPEVANIVLSELIRSRKLERSCMERLACHCYLQQVVLDSYIYATDSLLEAISLSMSSSSLTKLSLRGCDMVTDGGIRWVEGLKNLEHLDVSNCKITDKGLDAFIRLQRLSDNAKFKPELEVLLLDGCQDIRSERTFSSLQVSHAVALRFLFRVRVCADNVQCRSNFKADQPLLNLDLTGFLQVTDEGVRYIARMRSLRYLSLDGTKVTDEGVIQLGDLLDLEQLYLDRTSVSDVGLSKITGLSKLTTLSLSATRVSDAGLCLIGDSEQTKFTRNLRTLNLSHCRQVSDKGVQGLAGILNLANLNLDHTGVSRQCLRHLENLQHLKPVRLLGVNREEAEDQS</sequence>
<feature type="region of interest" description="Disordered" evidence="1">
    <location>
        <begin position="331"/>
        <end position="374"/>
    </location>
</feature>
<dbReference type="InterPro" id="IPR015940">
    <property type="entry name" value="UBA"/>
</dbReference>
<dbReference type="AlphaFoldDB" id="A0A8H7BZB7"/>
<reference evidence="4" key="1">
    <citation type="submission" date="2020-01" db="EMBL/GenBank/DDBJ databases">
        <title>Genome Sequencing of Three Apophysomyces-Like Fungal Strains Confirms a Novel Fungal Genus in the Mucoromycota with divergent Burkholderia-like Endosymbiotic Bacteria.</title>
        <authorList>
            <person name="Stajich J.E."/>
            <person name="Macias A.M."/>
            <person name="Carter-House D."/>
            <person name="Lovett B."/>
            <person name="Kasson L.R."/>
            <person name="Berry K."/>
            <person name="Grigoriev I."/>
            <person name="Chang Y."/>
            <person name="Spatafora J."/>
            <person name="Kasson M.T."/>
        </authorList>
    </citation>
    <scope>NUCLEOTIDE SEQUENCE</scope>
    <source>
        <strain evidence="4">NRRL A-21654</strain>
    </source>
</reference>
<dbReference type="InterPro" id="IPR029071">
    <property type="entry name" value="Ubiquitin-like_domsf"/>
</dbReference>
<keyword evidence="5" id="KW-1185">Reference proteome</keyword>
<dbReference type="Pfam" id="PF00789">
    <property type="entry name" value="UBX"/>
    <property type="match status" value="1"/>
</dbReference>
<dbReference type="EMBL" id="JABAYA010000005">
    <property type="protein sequence ID" value="KAF7731998.1"/>
    <property type="molecule type" value="Genomic_DNA"/>
</dbReference>
<feature type="domain" description="UBX" evidence="3">
    <location>
        <begin position="224"/>
        <end position="308"/>
    </location>
</feature>
<gene>
    <name evidence="4" type="ORF">EC973_007103</name>
</gene>
<dbReference type="InterPro" id="IPR001012">
    <property type="entry name" value="UBX_dom"/>
</dbReference>
<dbReference type="Pfam" id="PF13516">
    <property type="entry name" value="LRR_6"/>
    <property type="match status" value="3"/>
</dbReference>
<evidence type="ECO:0000259" key="2">
    <source>
        <dbReference type="PROSITE" id="PS50030"/>
    </source>
</evidence>
<proteinExistence type="predicted"/>
<dbReference type="InterPro" id="IPR001611">
    <property type="entry name" value="Leu-rich_rpt"/>
</dbReference>
<dbReference type="GO" id="GO:0019005">
    <property type="term" value="C:SCF ubiquitin ligase complex"/>
    <property type="evidence" value="ECO:0007669"/>
    <property type="project" value="TreeGrafter"/>
</dbReference>
<feature type="compositionally biased region" description="Acidic residues" evidence="1">
    <location>
        <begin position="344"/>
        <end position="360"/>
    </location>
</feature>
<dbReference type="Pfam" id="PF25372">
    <property type="entry name" value="DUF7885"/>
    <property type="match status" value="1"/>
</dbReference>
<dbReference type="Gene3D" id="1.10.8.10">
    <property type="entry name" value="DNA helicase RuvA subunit, C-terminal domain"/>
    <property type="match status" value="1"/>
</dbReference>
<dbReference type="GO" id="GO:0031146">
    <property type="term" value="P:SCF-dependent proteasomal ubiquitin-dependent protein catabolic process"/>
    <property type="evidence" value="ECO:0007669"/>
    <property type="project" value="TreeGrafter"/>
</dbReference>
<dbReference type="PROSITE" id="PS50033">
    <property type="entry name" value="UBX"/>
    <property type="match status" value="1"/>
</dbReference>
<evidence type="ECO:0000313" key="4">
    <source>
        <dbReference type="EMBL" id="KAF7731998.1"/>
    </source>
</evidence>
<dbReference type="InterPro" id="IPR009060">
    <property type="entry name" value="UBA-like_sf"/>
</dbReference>
<dbReference type="Gene3D" id="3.10.20.90">
    <property type="entry name" value="Phosphatidylinositol 3-kinase Catalytic Subunit, Chain A, domain 1"/>
    <property type="match status" value="1"/>
</dbReference>
<evidence type="ECO:0000259" key="3">
    <source>
        <dbReference type="PROSITE" id="PS50033"/>
    </source>
</evidence>
<comment type="caution">
    <text evidence="4">The sequence shown here is derived from an EMBL/GenBank/DDBJ whole genome shotgun (WGS) entry which is preliminary data.</text>
</comment>
<protein>
    <recommendedName>
        <fullName evidence="6">UBX domain-containing protein</fullName>
    </recommendedName>
</protein>
<dbReference type="Proteomes" id="UP000605846">
    <property type="component" value="Unassembled WGS sequence"/>
</dbReference>
<evidence type="ECO:0008006" key="6">
    <source>
        <dbReference type="Google" id="ProtNLM"/>
    </source>
</evidence>
<dbReference type="SMART" id="SM00368">
    <property type="entry name" value="LRR_RI"/>
    <property type="match status" value="3"/>
</dbReference>
<dbReference type="Gene3D" id="3.80.10.10">
    <property type="entry name" value="Ribonuclease Inhibitor"/>
    <property type="match status" value="2"/>
</dbReference>
<dbReference type="PROSITE" id="PS50030">
    <property type="entry name" value="UBA"/>
    <property type="match status" value="1"/>
</dbReference>
<feature type="compositionally biased region" description="Basic and acidic residues" evidence="1">
    <location>
        <begin position="155"/>
        <end position="166"/>
    </location>
</feature>
<dbReference type="InterPro" id="IPR057207">
    <property type="entry name" value="FBXL15_LRR"/>
</dbReference>
<dbReference type="InterPro" id="IPR032675">
    <property type="entry name" value="LRR_dom_sf"/>
</dbReference>
<name>A0A8H7BZB7_9FUNG</name>
<dbReference type="SUPFAM" id="SSF52047">
    <property type="entry name" value="RNI-like"/>
    <property type="match status" value="1"/>
</dbReference>
<dbReference type="OrthoDB" id="120976at2759"/>